<dbReference type="AlphaFoldDB" id="A0A2P2QTQ3"/>
<sequence>MGPSKLRKTIKFHKASYESYNGYKRVPHKSKNLENFLMTFDSEK</sequence>
<reference evidence="1" key="1">
    <citation type="submission" date="2018-02" db="EMBL/GenBank/DDBJ databases">
        <title>Rhizophora mucronata_Transcriptome.</title>
        <authorList>
            <person name="Meera S.P."/>
            <person name="Sreeshan A."/>
            <person name="Augustine A."/>
        </authorList>
    </citation>
    <scope>NUCLEOTIDE SEQUENCE</scope>
    <source>
        <tissue evidence="1">Leaf</tissue>
    </source>
</reference>
<dbReference type="EMBL" id="GGEC01089882">
    <property type="protein sequence ID" value="MBX70366.1"/>
    <property type="molecule type" value="Transcribed_RNA"/>
</dbReference>
<protein>
    <submittedName>
        <fullName evidence="1">Uncharacterized protein</fullName>
    </submittedName>
</protein>
<evidence type="ECO:0000313" key="1">
    <source>
        <dbReference type="EMBL" id="MBX70366.1"/>
    </source>
</evidence>
<organism evidence="1">
    <name type="scientific">Rhizophora mucronata</name>
    <name type="common">Asiatic mangrove</name>
    <dbReference type="NCBI Taxonomy" id="61149"/>
    <lineage>
        <taxon>Eukaryota</taxon>
        <taxon>Viridiplantae</taxon>
        <taxon>Streptophyta</taxon>
        <taxon>Embryophyta</taxon>
        <taxon>Tracheophyta</taxon>
        <taxon>Spermatophyta</taxon>
        <taxon>Magnoliopsida</taxon>
        <taxon>eudicotyledons</taxon>
        <taxon>Gunneridae</taxon>
        <taxon>Pentapetalae</taxon>
        <taxon>rosids</taxon>
        <taxon>fabids</taxon>
        <taxon>Malpighiales</taxon>
        <taxon>Rhizophoraceae</taxon>
        <taxon>Rhizophora</taxon>
    </lineage>
</organism>
<proteinExistence type="predicted"/>
<accession>A0A2P2QTQ3</accession>
<name>A0A2P2QTQ3_RHIMU</name>